<proteinExistence type="predicted"/>
<dbReference type="Proteomes" id="UP001163046">
    <property type="component" value="Unassembled WGS sequence"/>
</dbReference>
<dbReference type="EMBL" id="MU827781">
    <property type="protein sequence ID" value="KAJ7337086.1"/>
    <property type="molecule type" value="Genomic_DNA"/>
</dbReference>
<accession>A0A9X0CH99</accession>
<organism evidence="1 2">
    <name type="scientific">Desmophyllum pertusum</name>
    <dbReference type="NCBI Taxonomy" id="174260"/>
    <lineage>
        <taxon>Eukaryota</taxon>
        <taxon>Metazoa</taxon>
        <taxon>Cnidaria</taxon>
        <taxon>Anthozoa</taxon>
        <taxon>Hexacorallia</taxon>
        <taxon>Scleractinia</taxon>
        <taxon>Caryophylliina</taxon>
        <taxon>Caryophylliidae</taxon>
        <taxon>Desmophyllum</taxon>
    </lineage>
</organism>
<sequence length="210" mass="24208">MPPSQQIDDHSSMMSDGNQNTAATIMMKKQESSEEMYHTPFLMLIKNWDWLPEHIFTSKKDDETIPVVNLTDTQNSTHISFESQENSTESNKVPCCLNISKHDHDNASLGIDNEATLDDWIEERLTGHKFEMCPWRSSKTGLELGQCSNNATRNPSDSTWRDRNLTNYFSMNVHSRKPNLSGYENLNEQLNENRKRGAVRRKTNKKSLKN</sequence>
<evidence type="ECO:0000313" key="2">
    <source>
        <dbReference type="Proteomes" id="UP001163046"/>
    </source>
</evidence>
<reference evidence="1" key="1">
    <citation type="submission" date="2023-01" db="EMBL/GenBank/DDBJ databases">
        <title>Genome assembly of the deep-sea coral Lophelia pertusa.</title>
        <authorList>
            <person name="Herrera S."/>
            <person name="Cordes E."/>
        </authorList>
    </citation>
    <scope>NUCLEOTIDE SEQUENCE</scope>
    <source>
        <strain evidence="1">USNM1676648</strain>
        <tissue evidence="1">Polyp</tissue>
    </source>
</reference>
<dbReference type="AlphaFoldDB" id="A0A9X0CH99"/>
<keyword evidence="2" id="KW-1185">Reference proteome</keyword>
<protein>
    <submittedName>
        <fullName evidence="1">Uncharacterized protein</fullName>
    </submittedName>
</protein>
<gene>
    <name evidence="1" type="ORF">OS493_009938</name>
</gene>
<evidence type="ECO:0000313" key="1">
    <source>
        <dbReference type="EMBL" id="KAJ7337086.1"/>
    </source>
</evidence>
<comment type="caution">
    <text evidence="1">The sequence shown here is derived from an EMBL/GenBank/DDBJ whole genome shotgun (WGS) entry which is preliminary data.</text>
</comment>
<name>A0A9X0CH99_9CNID</name>